<feature type="transmembrane region" description="Helical" evidence="8">
    <location>
        <begin position="306"/>
        <end position="323"/>
    </location>
</feature>
<evidence type="ECO:0000256" key="3">
    <source>
        <dbReference type="ARBA" id="ARBA00022676"/>
    </source>
</evidence>
<comment type="subcellular location">
    <subcellularLocation>
        <location evidence="1">Cell membrane</location>
        <topology evidence="1">Multi-pass membrane protein</topology>
    </subcellularLocation>
</comment>
<evidence type="ECO:0000313" key="11">
    <source>
        <dbReference type="Proteomes" id="UP000807785"/>
    </source>
</evidence>
<dbReference type="GO" id="GO:0016763">
    <property type="term" value="F:pentosyltransferase activity"/>
    <property type="evidence" value="ECO:0007669"/>
    <property type="project" value="TreeGrafter"/>
</dbReference>
<feature type="transmembrane region" description="Helical" evidence="8">
    <location>
        <begin position="111"/>
        <end position="130"/>
    </location>
</feature>
<feature type="transmembrane region" description="Helical" evidence="8">
    <location>
        <begin position="12"/>
        <end position="29"/>
    </location>
</feature>
<evidence type="ECO:0000313" key="10">
    <source>
        <dbReference type="EMBL" id="MBK6973801.1"/>
    </source>
</evidence>
<feature type="transmembrane region" description="Helical" evidence="8">
    <location>
        <begin position="245"/>
        <end position="262"/>
    </location>
</feature>
<evidence type="ECO:0000256" key="5">
    <source>
        <dbReference type="ARBA" id="ARBA00022692"/>
    </source>
</evidence>
<gene>
    <name evidence="10" type="ORF">IPH26_12930</name>
</gene>
<dbReference type="Pfam" id="PF13231">
    <property type="entry name" value="PMT_2"/>
    <property type="match status" value="1"/>
</dbReference>
<dbReference type="Proteomes" id="UP000807785">
    <property type="component" value="Unassembled WGS sequence"/>
</dbReference>
<evidence type="ECO:0000256" key="6">
    <source>
        <dbReference type="ARBA" id="ARBA00022989"/>
    </source>
</evidence>
<reference evidence="10" key="1">
    <citation type="submission" date="2020-10" db="EMBL/GenBank/DDBJ databases">
        <title>Connecting structure to function with the recovery of over 1000 high-quality activated sludge metagenome-assembled genomes encoding full-length rRNA genes using long-read sequencing.</title>
        <authorList>
            <person name="Singleton C.M."/>
            <person name="Petriglieri F."/>
            <person name="Kristensen J.M."/>
            <person name="Kirkegaard R.H."/>
            <person name="Michaelsen T.Y."/>
            <person name="Andersen M.H."/>
            <person name="Karst S.M."/>
            <person name="Dueholm M.S."/>
            <person name="Nielsen P.H."/>
            <person name="Albertsen M."/>
        </authorList>
    </citation>
    <scope>NUCLEOTIDE SEQUENCE</scope>
    <source>
        <strain evidence="10">Bjer_18-Q3-R1-45_BAT3C.347</strain>
    </source>
</reference>
<feature type="domain" description="Glycosyltransferase RgtA/B/C/D-like" evidence="9">
    <location>
        <begin position="55"/>
        <end position="200"/>
    </location>
</feature>
<dbReference type="GO" id="GO:0009103">
    <property type="term" value="P:lipopolysaccharide biosynthetic process"/>
    <property type="evidence" value="ECO:0007669"/>
    <property type="project" value="UniProtKB-ARBA"/>
</dbReference>
<dbReference type="EMBL" id="JADJEV010000003">
    <property type="protein sequence ID" value="MBK6973801.1"/>
    <property type="molecule type" value="Genomic_DNA"/>
</dbReference>
<keyword evidence="4" id="KW-0808">Transferase</keyword>
<name>A0A9D7DZP9_9PROT</name>
<sequence length="521" mass="58364">MAALTVDAGVLGRLYFAALVASLAFRFWLAESLPITGDEAYFIYWGLKPDWGFYDHPPMVGWWLAALLTVSDAEWWLRLPAVLQPAVLSLATCAFLRARDGGQPAGAADDTAWFAALLVLLAPADVWNVLITTDTPLVYFSFFSALAFIRAARDDDPRFYLLAGVLLGAAFLSKYFAVLLGVAYAAHALWRPTRRRLGGLLLVAVGVAFGPALNIWWNMDHCWSNIMFNLFNRHEGNSGLNWKTPPLYLATMLYLLTPLVIWRLAKSRLALAALWREPQSRAMLLIAGAPLALFAALSLVKTIGAHWVLSFVPFVLMVFARTLPEARRPAAVRFFGGFAAGHVVLIALIALLPIETWSSTRQYYGIVMTVKPQELLDRLRPFARDYHFAAEGYSPAVTMSYNARRYFSVFGPGSSHARHDDIVTDFRMLDTQNILVLRKSAPDVASQYAPYFREVEVREIEVRGAKFWIVLGRVFNFAAYREGVLEPIRKHWYAIPGWLPMSGCYFCERYFPGRACRAGGA</sequence>
<dbReference type="GO" id="GO:0005886">
    <property type="term" value="C:plasma membrane"/>
    <property type="evidence" value="ECO:0007669"/>
    <property type="project" value="UniProtKB-SubCell"/>
</dbReference>
<keyword evidence="3" id="KW-0328">Glycosyltransferase</keyword>
<dbReference type="AlphaFoldDB" id="A0A9D7DZP9"/>
<evidence type="ECO:0000256" key="7">
    <source>
        <dbReference type="ARBA" id="ARBA00023136"/>
    </source>
</evidence>
<comment type="caution">
    <text evidence="10">The sequence shown here is derived from an EMBL/GenBank/DDBJ whole genome shotgun (WGS) entry which is preliminary data.</text>
</comment>
<accession>A0A9D7DZP9</accession>
<keyword evidence="6 8" id="KW-1133">Transmembrane helix</keyword>
<proteinExistence type="predicted"/>
<keyword evidence="2" id="KW-1003">Cell membrane</keyword>
<keyword evidence="7 8" id="KW-0472">Membrane</keyword>
<feature type="transmembrane region" description="Helical" evidence="8">
    <location>
        <begin position="330"/>
        <end position="352"/>
    </location>
</feature>
<evidence type="ECO:0000256" key="8">
    <source>
        <dbReference type="SAM" id="Phobius"/>
    </source>
</evidence>
<feature type="transmembrane region" description="Helical" evidence="8">
    <location>
        <begin position="197"/>
        <end position="217"/>
    </location>
</feature>
<evidence type="ECO:0000256" key="1">
    <source>
        <dbReference type="ARBA" id="ARBA00004651"/>
    </source>
</evidence>
<evidence type="ECO:0000259" key="9">
    <source>
        <dbReference type="Pfam" id="PF13231"/>
    </source>
</evidence>
<feature type="transmembrane region" description="Helical" evidence="8">
    <location>
        <begin position="159"/>
        <end position="185"/>
    </location>
</feature>
<feature type="transmembrane region" description="Helical" evidence="8">
    <location>
        <begin position="282"/>
        <end position="300"/>
    </location>
</feature>
<dbReference type="PANTHER" id="PTHR33908">
    <property type="entry name" value="MANNOSYLTRANSFERASE YKCB-RELATED"/>
    <property type="match status" value="1"/>
</dbReference>
<evidence type="ECO:0000256" key="4">
    <source>
        <dbReference type="ARBA" id="ARBA00022679"/>
    </source>
</evidence>
<protein>
    <submittedName>
        <fullName evidence="10">Glycosyltransferase family 39 protein</fullName>
    </submittedName>
</protein>
<dbReference type="InterPro" id="IPR038731">
    <property type="entry name" value="RgtA/B/C-like"/>
</dbReference>
<evidence type="ECO:0000256" key="2">
    <source>
        <dbReference type="ARBA" id="ARBA00022475"/>
    </source>
</evidence>
<organism evidence="10 11">
    <name type="scientific">Candidatus Methylophosphatis roskildensis</name>
    <dbReference type="NCBI Taxonomy" id="2899263"/>
    <lineage>
        <taxon>Bacteria</taxon>
        <taxon>Pseudomonadati</taxon>
        <taxon>Pseudomonadota</taxon>
        <taxon>Betaproteobacteria</taxon>
        <taxon>Nitrosomonadales</taxon>
        <taxon>Sterolibacteriaceae</taxon>
        <taxon>Candidatus Methylophosphatis</taxon>
    </lineage>
</organism>
<keyword evidence="5 8" id="KW-0812">Transmembrane</keyword>
<dbReference type="PANTHER" id="PTHR33908:SF11">
    <property type="entry name" value="MEMBRANE PROTEIN"/>
    <property type="match status" value="1"/>
</dbReference>
<feature type="transmembrane region" description="Helical" evidence="8">
    <location>
        <begin position="137"/>
        <end position="153"/>
    </location>
</feature>
<dbReference type="InterPro" id="IPR050297">
    <property type="entry name" value="LipidA_mod_glycosyltrf_83"/>
</dbReference>